<evidence type="ECO:0000313" key="8">
    <source>
        <dbReference type="Proteomes" id="UP001164390"/>
    </source>
</evidence>
<organism evidence="7 8">
    <name type="scientific">Solicola gregarius</name>
    <dbReference type="NCBI Taxonomy" id="2908642"/>
    <lineage>
        <taxon>Bacteria</taxon>
        <taxon>Bacillati</taxon>
        <taxon>Actinomycetota</taxon>
        <taxon>Actinomycetes</taxon>
        <taxon>Propionibacteriales</taxon>
        <taxon>Nocardioidaceae</taxon>
        <taxon>Solicola</taxon>
    </lineage>
</organism>
<dbReference type="KEGG" id="sgrg:L0C25_23090"/>
<comment type="subcellular location">
    <subcellularLocation>
        <location evidence="1">Membrane</location>
    </subcellularLocation>
</comment>
<dbReference type="Gene3D" id="3.30.450.330">
    <property type="match status" value="1"/>
</dbReference>
<evidence type="ECO:0000256" key="3">
    <source>
        <dbReference type="ARBA" id="ARBA00023136"/>
    </source>
</evidence>
<evidence type="ECO:0000259" key="6">
    <source>
        <dbReference type="Pfam" id="PF03717"/>
    </source>
</evidence>
<dbReference type="InterPro" id="IPR036138">
    <property type="entry name" value="PBP_dimer_sf"/>
</dbReference>
<dbReference type="PANTHER" id="PTHR30627:SF1">
    <property type="entry name" value="PEPTIDOGLYCAN D,D-TRANSPEPTIDASE FTSI"/>
    <property type="match status" value="1"/>
</dbReference>
<proteinExistence type="inferred from homology"/>
<dbReference type="Gene3D" id="3.90.1310.10">
    <property type="entry name" value="Penicillin-binding protein 2a (Domain 2)"/>
    <property type="match status" value="1"/>
</dbReference>
<sequence>MIAFLLSLFAARLFQLQGVDANAYAAKAAEEGTQKIALHAERGEILDRDGEALATSIDAWAITADPTMTDDDAPKIAAILARKLDLDYFTLVEKLRQADTQFVYLAHQVPTWKADKAIEAVESAGFTGVFRNEREPLRTYPGGTLAANTLGIVNADGLGGAGLEREYDSELAGEDGEATYEVSPSGERIPLADSTVKEPEPGTDVVTTIDRDLQWYAQQRLQQAVHETSSDWGVVIVKDVKTGEVLALSQLPTFDANDPGSITPDNMNARAVQNVYEPGSVQKVITMAALADQGLVNPRTKVRVPGSMTLDGFTIGDYWGHGTLNLTAAGIIGLSSNMGTVTLSQQMNDKNMHSYLEDFGFGEPTGIGLPGESGGILADPDDWSRAKHATISFGQGISVTAMQEASAIEAIANGGVYNEPSLVSGYVDSDGDETQAPEPDSHRVVSKDAADDVTRMMEAVTSPGGTATQTKIAGYRTAGKTGTAWRVDPETGSYVRGQNTVSFAGFAPADDPRFLTYVVLDNPAGGGSGSGDAGPVFHDVMRAALERYGVPPTGERSPRTPLYW</sequence>
<dbReference type="InterPro" id="IPR050515">
    <property type="entry name" value="Beta-lactam/transpept"/>
</dbReference>
<dbReference type="InterPro" id="IPR001460">
    <property type="entry name" value="PCN-bd_Tpept"/>
</dbReference>
<keyword evidence="8" id="KW-1185">Reference proteome</keyword>
<keyword evidence="3" id="KW-0472">Membrane</keyword>
<dbReference type="AlphaFoldDB" id="A0AA46TI98"/>
<dbReference type="PANTHER" id="PTHR30627">
    <property type="entry name" value="PEPTIDOGLYCAN D,D-TRANSPEPTIDASE"/>
    <property type="match status" value="1"/>
</dbReference>
<dbReference type="Pfam" id="PF00905">
    <property type="entry name" value="Transpeptidase"/>
    <property type="match status" value="1"/>
</dbReference>
<dbReference type="InterPro" id="IPR005311">
    <property type="entry name" value="PBP_dimer"/>
</dbReference>
<dbReference type="Pfam" id="PF03717">
    <property type="entry name" value="PBP_dimer"/>
    <property type="match status" value="1"/>
</dbReference>
<dbReference type="InterPro" id="IPR012338">
    <property type="entry name" value="Beta-lactam/transpept-like"/>
</dbReference>
<evidence type="ECO:0000313" key="7">
    <source>
        <dbReference type="EMBL" id="UYM05359.1"/>
    </source>
</evidence>
<feature type="region of interest" description="Disordered" evidence="4">
    <location>
        <begin position="423"/>
        <end position="444"/>
    </location>
</feature>
<comment type="similarity">
    <text evidence="2">Belongs to the transpeptidase family.</text>
</comment>
<dbReference type="Proteomes" id="UP001164390">
    <property type="component" value="Chromosome"/>
</dbReference>
<dbReference type="EMBL" id="CP094970">
    <property type="protein sequence ID" value="UYM05359.1"/>
    <property type="molecule type" value="Genomic_DNA"/>
</dbReference>
<evidence type="ECO:0000259" key="5">
    <source>
        <dbReference type="Pfam" id="PF00905"/>
    </source>
</evidence>
<dbReference type="GO" id="GO:0071555">
    <property type="term" value="P:cell wall organization"/>
    <property type="evidence" value="ECO:0007669"/>
    <property type="project" value="TreeGrafter"/>
</dbReference>
<name>A0AA46TI98_9ACTN</name>
<feature type="domain" description="Penicillin-binding protein dimerisation" evidence="6">
    <location>
        <begin position="39"/>
        <end position="189"/>
    </location>
</feature>
<dbReference type="GO" id="GO:0008658">
    <property type="term" value="F:penicillin binding"/>
    <property type="evidence" value="ECO:0007669"/>
    <property type="project" value="InterPro"/>
</dbReference>
<evidence type="ECO:0000256" key="4">
    <source>
        <dbReference type="SAM" id="MobiDB-lite"/>
    </source>
</evidence>
<evidence type="ECO:0000256" key="1">
    <source>
        <dbReference type="ARBA" id="ARBA00004370"/>
    </source>
</evidence>
<dbReference type="Gene3D" id="3.40.710.10">
    <property type="entry name" value="DD-peptidase/beta-lactamase superfamily"/>
    <property type="match status" value="1"/>
</dbReference>
<accession>A0AA46TI98</accession>
<evidence type="ECO:0000256" key="2">
    <source>
        <dbReference type="ARBA" id="ARBA00007171"/>
    </source>
</evidence>
<feature type="domain" description="Penicillin-binding protein transpeptidase" evidence="5">
    <location>
        <begin position="233"/>
        <end position="541"/>
    </location>
</feature>
<protein>
    <submittedName>
        <fullName evidence="7">Penicillin-binding protein 2</fullName>
    </submittedName>
</protein>
<reference evidence="7" key="1">
    <citation type="submission" date="2022-01" db="EMBL/GenBank/DDBJ databases">
        <title>Nocardioidaceae gen. sp. A5X3R13.</title>
        <authorList>
            <person name="Lopez Marin M.A."/>
            <person name="Uhlik O."/>
        </authorList>
    </citation>
    <scope>NUCLEOTIDE SEQUENCE</scope>
    <source>
        <strain evidence="7">A5X3R13</strain>
    </source>
</reference>
<dbReference type="GO" id="GO:0005886">
    <property type="term" value="C:plasma membrane"/>
    <property type="evidence" value="ECO:0007669"/>
    <property type="project" value="TreeGrafter"/>
</dbReference>
<dbReference type="SUPFAM" id="SSF56601">
    <property type="entry name" value="beta-lactamase/transpeptidase-like"/>
    <property type="match status" value="1"/>
</dbReference>
<gene>
    <name evidence="7" type="ORF">L0C25_23090</name>
</gene>
<dbReference type="SUPFAM" id="SSF56519">
    <property type="entry name" value="Penicillin binding protein dimerisation domain"/>
    <property type="match status" value="1"/>
</dbReference>
<dbReference type="RefSeq" id="WP_271634184.1">
    <property type="nucleotide sequence ID" value="NZ_CP094970.1"/>
</dbReference>